<comment type="caution">
    <text evidence="1">The sequence shown here is derived from an EMBL/GenBank/DDBJ whole genome shotgun (WGS) entry which is preliminary data.</text>
</comment>
<dbReference type="AlphaFoldDB" id="A0A7C4GJ55"/>
<protein>
    <submittedName>
        <fullName evidence="1">Uncharacterized protein</fullName>
    </submittedName>
</protein>
<reference evidence="1" key="1">
    <citation type="journal article" date="2020" name="mSystems">
        <title>Genome- and Community-Level Interaction Insights into Carbon Utilization and Element Cycling Functions of Hydrothermarchaeota in Hydrothermal Sediment.</title>
        <authorList>
            <person name="Zhou Z."/>
            <person name="Liu Y."/>
            <person name="Xu W."/>
            <person name="Pan J."/>
            <person name="Luo Z.H."/>
            <person name="Li M."/>
        </authorList>
    </citation>
    <scope>NUCLEOTIDE SEQUENCE [LARGE SCALE GENOMIC DNA]</scope>
    <source>
        <strain evidence="1">SpSt-609</strain>
    </source>
</reference>
<organism evidence="1">
    <name type="scientific">Fervidobacterium thailandense</name>
    <dbReference type="NCBI Taxonomy" id="1008305"/>
    <lineage>
        <taxon>Bacteria</taxon>
        <taxon>Thermotogati</taxon>
        <taxon>Thermotogota</taxon>
        <taxon>Thermotogae</taxon>
        <taxon>Thermotogales</taxon>
        <taxon>Fervidobacteriaceae</taxon>
        <taxon>Fervidobacterium</taxon>
    </lineage>
</organism>
<gene>
    <name evidence="1" type="ORF">ENT77_02320</name>
</gene>
<evidence type="ECO:0000313" key="1">
    <source>
        <dbReference type="EMBL" id="HGU40019.1"/>
    </source>
</evidence>
<dbReference type="EMBL" id="DSZY01000012">
    <property type="protein sequence ID" value="HGU40019.1"/>
    <property type="molecule type" value="Genomic_DNA"/>
</dbReference>
<accession>A0A7C4GJ55</accession>
<sequence>MLVLLALNEAITFFFSSLEGVESYGTYHKIIRLSEMFILNLEQLFWQTTKFLKIHFCHPTWYDILLYDKPER</sequence>
<proteinExistence type="predicted"/>
<name>A0A7C4GJ55_9BACT</name>